<feature type="non-terminal residue" evidence="4">
    <location>
        <position position="540"/>
    </location>
</feature>
<dbReference type="InterPro" id="IPR001506">
    <property type="entry name" value="Peptidase_M12A"/>
</dbReference>
<dbReference type="PRINTS" id="PR00480">
    <property type="entry name" value="ASTACIN"/>
</dbReference>
<keyword evidence="2" id="KW-0645">Protease</keyword>
<dbReference type="KEGG" id="nai:NECAME_12326"/>
<dbReference type="PANTHER" id="PTHR10127:SF793">
    <property type="entry name" value="ZINC METALLOPROTEINASE NAS-31"/>
    <property type="match status" value="1"/>
</dbReference>
<dbReference type="EC" id="3.4.24.-" evidence="2"/>
<dbReference type="SUPFAM" id="SSF55486">
    <property type="entry name" value="Metalloproteases ('zincins'), catalytic domain"/>
    <property type="match status" value="1"/>
</dbReference>
<keyword evidence="2" id="KW-0479">Metal-binding</keyword>
<evidence type="ECO:0000313" key="4">
    <source>
        <dbReference type="EMBL" id="ETN75497.1"/>
    </source>
</evidence>
<sequence>MQLMAVLKLESKLKLIKNFALLVTGWGLLFSYSWSASAEPSLRLVFKNIDEMLRKHESEIKQVLELPKEKLEKLKEEEKNIIDVKQDHVSSSGDDILEINMMDHTSGAYQGDMMLTESQVEDIKEDIQEVFAEKNGNATEYRKRRKRKAFLDRMYPETTWRDGVYYFFHYSASPVFKKGTQAWQDYTCINFHEDIEERNTKFKYSLKMVVGHTSVKFKNRSKNYLLEEDVNLYFSDKEDILELEESKLQHDWLSRFNKETTTTNYNYDITYDYGSIMHYGYRSASYNGKPSMVPKGRLYAQTLGSSFNSFYELLMMNKHYKCLEKCKPETSTKCEMNGFPNPRDCIKCVCPSGFGGDLCDENPSGCGQVLNATKEYQTLTDTVGSLLSKRHLMYILIKLSFTKGLAVDGCFYAGVEIKTHKDLRLTGYRFCAKEDKGVTLVSNYHVVPVITYNRAYYSTTVLKYRIVTADDGRPGITRQSNLTTKKPKPYEYTTKKPYEYSTKKRNTNSDCEDDKRFCPQMMKLRNFCTDSHYSRLLKER</sequence>
<dbReference type="EMBL" id="KI660292">
    <property type="protein sequence ID" value="ETN75497.1"/>
    <property type="molecule type" value="Genomic_DNA"/>
</dbReference>
<name>W2T3E2_NECAM</name>
<organism evidence="4 5">
    <name type="scientific">Necator americanus</name>
    <name type="common">Human hookworm</name>
    <dbReference type="NCBI Taxonomy" id="51031"/>
    <lineage>
        <taxon>Eukaryota</taxon>
        <taxon>Metazoa</taxon>
        <taxon>Ecdysozoa</taxon>
        <taxon>Nematoda</taxon>
        <taxon>Chromadorea</taxon>
        <taxon>Rhabditida</taxon>
        <taxon>Rhabditina</taxon>
        <taxon>Rhabditomorpha</taxon>
        <taxon>Strongyloidea</taxon>
        <taxon>Ancylostomatidae</taxon>
        <taxon>Bunostominae</taxon>
        <taxon>Necator</taxon>
    </lineage>
</organism>
<reference evidence="5" key="1">
    <citation type="journal article" date="2014" name="Nat. Genet.">
        <title>Genome of the human hookworm Necator americanus.</title>
        <authorList>
            <person name="Tang Y.T."/>
            <person name="Gao X."/>
            <person name="Rosa B.A."/>
            <person name="Abubucker S."/>
            <person name="Hallsworth-Pepin K."/>
            <person name="Martin J."/>
            <person name="Tyagi R."/>
            <person name="Heizer E."/>
            <person name="Zhang X."/>
            <person name="Bhonagiri-Palsikar V."/>
            <person name="Minx P."/>
            <person name="Warren W.C."/>
            <person name="Wang Q."/>
            <person name="Zhan B."/>
            <person name="Hotez P.J."/>
            <person name="Sternberg P.W."/>
            <person name="Dougall A."/>
            <person name="Gaze S.T."/>
            <person name="Mulvenna J."/>
            <person name="Sotillo J."/>
            <person name="Ranganathan S."/>
            <person name="Rabelo E.M."/>
            <person name="Wilson R.K."/>
            <person name="Felgner P.L."/>
            <person name="Bethony J."/>
            <person name="Hawdon J.M."/>
            <person name="Gasser R.B."/>
            <person name="Loukas A."/>
            <person name="Mitreva M."/>
        </authorList>
    </citation>
    <scope>NUCLEOTIDE SEQUENCE [LARGE SCALE GENOMIC DNA]</scope>
</reference>
<keyword evidence="2" id="KW-0482">Metalloprotease</keyword>
<accession>W2T3E2</accession>
<gene>
    <name evidence="4" type="ORF">NECAME_12326</name>
</gene>
<dbReference type="GO" id="GO:0046872">
    <property type="term" value="F:metal ion binding"/>
    <property type="evidence" value="ECO:0007669"/>
    <property type="project" value="UniProtKB-KW"/>
</dbReference>
<dbReference type="OrthoDB" id="291007at2759"/>
<dbReference type="GO" id="GO:0006508">
    <property type="term" value="P:proteolysis"/>
    <property type="evidence" value="ECO:0007669"/>
    <property type="project" value="UniProtKB-KW"/>
</dbReference>
<dbReference type="Proteomes" id="UP000053676">
    <property type="component" value="Unassembled WGS sequence"/>
</dbReference>
<evidence type="ECO:0000259" key="3">
    <source>
        <dbReference type="PROSITE" id="PS51864"/>
    </source>
</evidence>
<proteinExistence type="predicted"/>
<comment type="cofactor">
    <cofactor evidence="2">
        <name>Zn(2+)</name>
        <dbReference type="ChEBI" id="CHEBI:29105"/>
    </cofactor>
    <text evidence="2">Binds 1 zinc ion per subunit.</text>
</comment>
<comment type="caution">
    <text evidence="1">Lacks conserved residue(s) required for the propagation of feature annotation.</text>
</comment>
<keyword evidence="2" id="KW-0862">Zinc</keyword>
<dbReference type="GO" id="GO:0004222">
    <property type="term" value="F:metalloendopeptidase activity"/>
    <property type="evidence" value="ECO:0007669"/>
    <property type="project" value="UniProtKB-UniRule"/>
</dbReference>
<evidence type="ECO:0000256" key="2">
    <source>
        <dbReference type="RuleBase" id="RU361183"/>
    </source>
</evidence>
<dbReference type="AlphaFoldDB" id="W2T3E2"/>
<dbReference type="Pfam" id="PF01400">
    <property type="entry name" value="Astacin"/>
    <property type="match status" value="1"/>
</dbReference>
<dbReference type="PANTHER" id="PTHR10127">
    <property type="entry name" value="DISCOIDIN, CUB, EGF, LAMININ , AND ZINC METALLOPROTEASE DOMAIN CONTAINING"/>
    <property type="match status" value="1"/>
</dbReference>
<keyword evidence="2" id="KW-0378">Hydrolase</keyword>
<dbReference type="Gene3D" id="3.40.390.10">
    <property type="entry name" value="Collagenase (Catalytic Domain)"/>
    <property type="match status" value="2"/>
</dbReference>
<dbReference type="PROSITE" id="PS51864">
    <property type="entry name" value="ASTACIN"/>
    <property type="match status" value="1"/>
</dbReference>
<keyword evidence="5" id="KW-1185">Reference proteome</keyword>
<protein>
    <recommendedName>
        <fullName evidence="2">Metalloendopeptidase</fullName>
        <ecNumber evidence="2">3.4.24.-</ecNumber>
    </recommendedName>
</protein>
<feature type="domain" description="Peptidase M12A" evidence="3">
    <location>
        <begin position="256"/>
        <end position="327"/>
    </location>
</feature>
<evidence type="ECO:0000256" key="1">
    <source>
        <dbReference type="PROSITE-ProRule" id="PRU01211"/>
    </source>
</evidence>
<evidence type="ECO:0000313" key="5">
    <source>
        <dbReference type="Proteomes" id="UP000053676"/>
    </source>
</evidence>
<dbReference type="InterPro" id="IPR024079">
    <property type="entry name" value="MetalloPept_cat_dom_sf"/>
</dbReference>